<organism evidence="1 2">
    <name type="scientific">Streptomyces spiralis</name>
    <dbReference type="NCBI Taxonomy" id="66376"/>
    <lineage>
        <taxon>Bacteria</taxon>
        <taxon>Bacillati</taxon>
        <taxon>Actinomycetota</taxon>
        <taxon>Actinomycetes</taxon>
        <taxon>Kitasatosporales</taxon>
        <taxon>Streptomycetaceae</taxon>
        <taxon>Streptomyces</taxon>
    </lineage>
</organism>
<sequence>MDRVSLTAEYLSRVKESGAKAGDLVGRLPESEMLAAFYKGTFLSRPVFLGHAERERTFGDVRNVLDALSSLPDTLFGGDFAAFARAAGLTETQVSAVLRGRGAAMTRQVRADLYLQDGHPQDGHPQGGHPQGGQFKLLEFNIGSSIGGMDNADLCRGLLEHPLLAGFAAEYRLGFVDTLREQVNNVLVECGFAPEDRPVVALTDWPSYFENEVAYMRQLCLRWRELGLEAYPCHVGQLEVRGGRVWLEDKPVDIVFRTFAISQIADAPEILDPVLDAAERGAVKIFTPLDSAAYASKGALAMLSDEDNRALLSSEQLASVDRLLPWTRTVRPGTVTLESGERADLLEYAVEHRHDLVLKPTSLYGNRGVVLGWTPDLTAQQWRRHLDAALDSPHILQRRVRPTAELFPDENGELRPWNILWGMFSVANGYGGANARATRAELGDVVMNRAHGIHSGPSLYQLAEPTA</sequence>
<evidence type="ECO:0000313" key="1">
    <source>
        <dbReference type="EMBL" id="GHE78745.1"/>
    </source>
</evidence>
<evidence type="ECO:0000313" key="2">
    <source>
        <dbReference type="Proteomes" id="UP000641386"/>
    </source>
</evidence>
<proteinExistence type="predicted"/>
<comment type="caution">
    <text evidence="1">The sequence shown here is derived from an EMBL/GenBank/DDBJ whole genome shotgun (WGS) entry which is preliminary data.</text>
</comment>
<reference evidence="1" key="2">
    <citation type="submission" date="2020-09" db="EMBL/GenBank/DDBJ databases">
        <authorList>
            <person name="Sun Q."/>
            <person name="Ohkuma M."/>
        </authorList>
    </citation>
    <scope>NUCLEOTIDE SEQUENCE</scope>
    <source>
        <strain evidence="1">JCM 3302</strain>
    </source>
</reference>
<accession>A0A919A0C7</accession>
<name>A0A919A0C7_9ACTN</name>
<dbReference type="RefSeq" id="WP_189901667.1">
    <property type="nucleotide sequence ID" value="NZ_BNBC01000016.1"/>
</dbReference>
<keyword evidence="2" id="KW-1185">Reference proteome</keyword>
<protein>
    <submittedName>
        <fullName evidence="1">Uncharacterized protein</fullName>
    </submittedName>
</protein>
<dbReference type="AlphaFoldDB" id="A0A919A0C7"/>
<dbReference type="EMBL" id="BNBC01000016">
    <property type="protein sequence ID" value="GHE78745.1"/>
    <property type="molecule type" value="Genomic_DNA"/>
</dbReference>
<dbReference type="Proteomes" id="UP000641386">
    <property type="component" value="Unassembled WGS sequence"/>
</dbReference>
<dbReference type="SUPFAM" id="SSF56059">
    <property type="entry name" value="Glutathione synthetase ATP-binding domain-like"/>
    <property type="match status" value="1"/>
</dbReference>
<gene>
    <name evidence="1" type="ORF">GCM10014715_37510</name>
</gene>
<reference evidence="1" key="1">
    <citation type="journal article" date="2014" name="Int. J. Syst. Evol. Microbiol.">
        <title>Complete genome sequence of Corynebacterium casei LMG S-19264T (=DSM 44701T), isolated from a smear-ripened cheese.</title>
        <authorList>
            <consortium name="US DOE Joint Genome Institute (JGI-PGF)"/>
            <person name="Walter F."/>
            <person name="Albersmeier A."/>
            <person name="Kalinowski J."/>
            <person name="Ruckert C."/>
        </authorList>
    </citation>
    <scope>NUCLEOTIDE SEQUENCE</scope>
    <source>
        <strain evidence="1">JCM 3302</strain>
    </source>
</reference>